<reference evidence="1" key="1">
    <citation type="submission" date="2019-12" db="EMBL/GenBank/DDBJ databases">
        <title>Genome sequencing and annotation of Brassica cretica.</title>
        <authorList>
            <person name="Studholme D.J."/>
            <person name="Sarris P.F."/>
        </authorList>
    </citation>
    <scope>NUCLEOTIDE SEQUENCE</scope>
    <source>
        <strain evidence="1">PFS-001/15</strain>
        <tissue evidence="1">Leaf</tissue>
    </source>
</reference>
<name>A0A8S9H0L0_BRACR</name>
<sequence>MRGLRFGYALNAIKVGFWFLSLSLESSHLRKVNCIHRGGSGLGGEVSVGGSRRRSLSRWFSSAATSLSLGGSCLIESMPIFLSFFGSIRSISGDGALLDGDGALSRWRRSSLSVATELKRWLSSNQKLYVESLRLGVMNAVMNALSFLTFLSSIKPNPLTLPSIKLTRERLTKMGLLDRLLAKTEPLPEYEECLKKKLINELFST</sequence>
<dbReference type="EMBL" id="QGKW02001988">
    <property type="protein sequence ID" value="KAF2552065.1"/>
    <property type="molecule type" value="Genomic_DNA"/>
</dbReference>
<protein>
    <submittedName>
        <fullName evidence="1">Uncharacterized protein</fullName>
    </submittedName>
</protein>
<proteinExistence type="predicted"/>
<comment type="caution">
    <text evidence="1">The sequence shown here is derived from an EMBL/GenBank/DDBJ whole genome shotgun (WGS) entry which is preliminary data.</text>
</comment>
<accession>A0A8S9H0L0</accession>
<organism evidence="1 2">
    <name type="scientific">Brassica cretica</name>
    <name type="common">Mustard</name>
    <dbReference type="NCBI Taxonomy" id="69181"/>
    <lineage>
        <taxon>Eukaryota</taxon>
        <taxon>Viridiplantae</taxon>
        <taxon>Streptophyta</taxon>
        <taxon>Embryophyta</taxon>
        <taxon>Tracheophyta</taxon>
        <taxon>Spermatophyta</taxon>
        <taxon>Magnoliopsida</taxon>
        <taxon>eudicotyledons</taxon>
        <taxon>Gunneridae</taxon>
        <taxon>Pentapetalae</taxon>
        <taxon>rosids</taxon>
        <taxon>malvids</taxon>
        <taxon>Brassicales</taxon>
        <taxon>Brassicaceae</taxon>
        <taxon>Brassiceae</taxon>
        <taxon>Brassica</taxon>
    </lineage>
</organism>
<gene>
    <name evidence="1" type="ORF">F2Q68_00035563</name>
</gene>
<evidence type="ECO:0000313" key="1">
    <source>
        <dbReference type="EMBL" id="KAF2552065.1"/>
    </source>
</evidence>
<dbReference type="Proteomes" id="UP000712281">
    <property type="component" value="Unassembled WGS sequence"/>
</dbReference>
<dbReference type="AlphaFoldDB" id="A0A8S9H0L0"/>
<evidence type="ECO:0000313" key="2">
    <source>
        <dbReference type="Proteomes" id="UP000712281"/>
    </source>
</evidence>